<dbReference type="AlphaFoldDB" id="A0A391NSA1"/>
<reference evidence="1 2" key="1">
    <citation type="journal article" date="2018" name="PLoS ONE">
        <title>The draft genome of Kipferlia bialata reveals reductive genome evolution in fornicate parasites.</title>
        <authorList>
            <person name="Tanifuji G."/>
            <person name="Takabayashi S."/>
            <person name="Kume K."/>
            <person name="Takagi M."/>
            <person name="Nakayama T."/>
            <person name="Kamikawa R."/>
            <person name="Inagaki Y."/>
            <person name="Hashimoto T."/>
        </authorList>
    </citation>
    <scope>NUCLEOTIDE SEQUENCE [LARGE SCALE GENOMIC DNA]</scope>
    <source>
        <strain evidence="1">NY0173</strain>
    </source>
</reference>
<dbReference type="EMBL" id="BDIP01006321">
    <property type="protein sequence ID" value="GCA64155.1"/>
    <property type="molecule type" value="Genomic_DNA"/>
</dbReference>
<organism evidence="1 2">
    <name type="scientific">Kipferlia bialata</name>
    <dbReference type="NCBI Taxonomy" id="797122"/>
    <lineage>
        <taxon>Eukaryota</taxon>
        <taxon>Metamonada</taxon>
        <taxon>Carpediemonas-like organisms</taxon>
        <taxon>Kipferlia</taxon>
    </lineage>
</organism>
<proteinExistence type="predicted"/>
<protein>
    <submittedName>
        <fullName evidence="1">Uncharacterized protein</fullName>
    </submittedName>
</protein>
<evidence type="ECO:0000313" key="2">
    <source>
        <dbReference type="Proteomes" id="UP000265618"/>
    </source>
</evidence>
<accession>A0A391NSA1</accession>
<feature type="non-terminal residue" evidence="1">
    <location>
        <position position="1"/>
    </location>
</feature>
<keyword evidence="2" id="KW-1185">Reference proteome</keyword>
<dbReference type="Proteomes" id="UP000265618">
    <property type="component" value="Unassembled WGS sequence"/>
</dbReference>
<comment type="caution">
    <text evidence="1">The sequence shown here is derived from an EMBL/GenBank/DDBJ whole genome shotgun (WGS) entry which is preliminary data.</text>
</comment>
<dbReference type="OrthoDB" id="196867at2759"/>
<evidence type="ECO:0000313" key="1">
    <source>
        <dbReference type="EMBL" id="GCA64155.1"/>
    </source>
</evidence>
<gene>
    <name evidence="1" type="ORF">KIPB_013385</name>
</gene>
<name>A0A391NSA1_9EUKA</name>
<sequence>QHSFPPEVKPLLTDRNAYIAYLERQIEKVSASILTVNAFSERIEQVQSGMNMHEERLLNMAKLIQMLQGLHEAGHTDTKEALTAYEEALTKVFVYIY</sequence>